<dbReference type="Proteomes" id="UP000886817">
    <property type="component" value="Unassembled WGS sequence"/>
</dbReference>
<sequence>MYLSMWMLAHGLAGYRPEPHISGGEMCIRNASLLYQGDRISPYTVYICPSENYISTLTGKIICVNRNDYIVLENDSLEEIFDQVCQMIDTYMEWDLQVLDAIRENCSLQEVLEFAVPLLQKMLCVVNTAFFYDEIVGVEYCTMEEPYLSQMKKGGSMPLDHVEMFMQSYPFYSKQKDSYLYENKLNHDLGLMKSLFLKEQYIGTLMMFLGKEPVQIWEHQMFEILYQQVVIWLDGHRESFETPEHAKVLENLLNSP</sequence>
<evidence type="ECO:0000313" key="2">
    <source>
        <dbReference type="Proteomes" id="UP000886817"/>
    </source>
</evidence>
<comment type="caution">
    <text evidence="1">The sequence shown here is derived from an EMBL/GenBank/DDBJ whole genome shotgun (WGS) entry which is preliminary data.</text>
</comment>
<accession>A0A9D1WI19</accession>
<protein>
    <submittedName>
        <fullName evidence="1">Uncharacterized protein</fullName>
    </submittedName>
</protein>
<reference evidence="1" key="2">
    <citation type="submission" date="2021-04" db="EMBL/GenBank/DDBJ databases">
        <authorList>
            <person name="Gilroy R."/>
        </authorList>
    </citation>
    <scope>NUCLEOTIDE SEQUENCE</scope>
    <source>
        <strain evidence="1">ChiSjej1B19-8411</strain>
    </source>
</reference>
<dbReference type="EMBL" id="DXEX01000060">
    <property type="protein sequence ID" value="HIX58547.1"/>
    <property type="molecule type" value="Genomic_DNA"/>
</dbReference>
<name>A0A9D1WI19_9FIRM</name>
<organism evidence="1 2">
    <name type="scientific">Candidatus Blautia gallistercoris</name>
    <dbReference type="NCBI Taxonomy" id="2838490"/>
    <lineage>
        <taxon>Bacteria</taxon>
        <taxon>Bacillati</taxon>
        <taxon>Bacillota</taxon>
        <taxon>Clostridia</taxon>
        <taxon>Lachnospirales</taxon>
        <taxon>Lachnospiraceae</taxon>
        <taxon>Blautia</taxon>
    </lineage>
</organism>
<proteinExistence type="predicted"/>
<gene>
    <name evidence="1" type="ORF">IAA45_02360</name>
</gene>
<evidence type="ECO:0000313" key="1">
    <source>
        <dbReference type="EMBL" id="HIX58547.1"/>
    </source>
</evidence>
<dbReference type="AlphaFoldDB" id="A0A9D1WI19"/>
<reference evidence="1" key="1">
    <citation type="journal article" date="2021" name="PeerJ">
        <title>Extensive microbial diversity within the chicken gut microbiome revealed by metagenomics and culture.</title>
        <authorList>
            <person name="Gilroy R."/>
            <person name="Ravi A."/>
            <person name="Getino M."/>
            <person name="Pursley I."/>
            <person name="Horton D.L."/>
            <person name="Alikhan N.F."/>
            <person name="Baker D."/>
            <person name="Gharbi K."/>
            <person name="Hall N."/>
            <person name="Watson M."/>
            <person name="Adriaenssens E.M."/>
            <person name="Foster-Nyarko E."/>
            <person name="Jarju S."/>
            <person name="Secka A."/>
            <person name="Antonio M."/>
            <person name="Oren A."/>
            <person name="Chaudhuri R.R."/>
            <person name="La Ragione R."/>
            <person name="Hildebrand F."/>
            <person name="Pallen M.J."/>
        </authorList>
    </citation>
    <scope>NUCLEOTIDE SEQUENCE</scope>
    <source>
        <strain evidence="1">ChiSjej1B19-8411</strain>
    </source>
</reference>